<dbReference type="Pfam" id="PF09995">
    <property type="entry name" value="MPAB_Lcp_cat"/>
    <property type="match status" value="1"/>
</dbReference>
<comment type="caution">
    <text evidence="3">The sequence shown here is derived from an EMBL/GenBank/DDBJ whole genome shotgun (WGS) entry which is preliminary data.</text>
</comment>
<proteinExistence type="predicted"/>
<evidence type="ECO:0000313" key="4">
    <source>
        <dbReference type="Proteomes" id="UP001501170"/>
    </source>
</evidence>
<dbReference type="EMBL" id="BAAARB010000001">
    <property type="protein sequence ID" value="GAA2364923.1"/>
    <property type="molecule type" value="Genomic_DNA"/>
</dbReference>
<dbReference type="InterPro" id="IPR006311">
    <property type="entry name" value="TAT_signal"/>
</dbReference>
<keyword evidence="4" id="KW-1185">Reference proteome</keyword>
<accession>A0ABN3GZG5</accession>
<evidence type="ECO:0000256" key="1">
    <source>
        <dbReference type="SAM" id="SignalP"/>
    </source>
</evidence>
<feature type="domain" description="ER-bound oxygenase mpaB/mpaB'/Rubber oxygenase catalytic" evidence="2">
    <location>
        <begin position="130"/>
        <end position="351"/>
    </location>
</feature>
<protein>
    <submittedName>
        <fullName evidence="3">Oxygenase MpaB family protein</fullName>
    </submittedName>
</protein>
<organism evidence="3 4">
    <name type="scientific">Gordonia cholesterolivorans</name>
    <dbReference type="NCBI Taxonomy" id="559625"/>
    <lineage>
        <taxon>Bacteria</taxon>
        <taxon>Bacillati</taxon>
        <taxon>Actinomycetota</taxon>
        <taxon>Actinomycetes</taxon>
        <taxon>Mycobacteriales</taxon>
        <taxon>Gordoniaceae</taxon>
        <taxon>Gordonia</taxon>
    </lineage>
</organism>
<keyword evidence="1" id="KW-0732">Signal</keyword>
<evidence type="ECO:0000313" key="3">
    <source>
        <dbReference type="EMBL" id="GAA2364923.1"/>
    </source>
</evidence>
<dbReference type="Proteomes" id="UP001501170">
    <property type="component" value="Unassembled WGS sequence"/>
</dbReference>
<dbReference type="PROSITE" id="PS51318">
    <property type="entry name" value="TAT"/>
    <property type="match status" value="1"/>
</dbReference>
<feature type="signal peptide" evidence="1">
    <location>
        <begin position="1"/>
        <end position="28"/>
    </location>
</feature>
<evidence type="ECO:0000259" key="2">
    <source>
        <dbReference type="Pfam" id="PF09995"/>
    </source>
</evidence>
<reference evidence="3 4" key="1">
    <citation type="journal article" date="2019" name="Int. J. Syst. Evol. Microbiol.">
        <title>The Global Catalogue of Microorganisms (GCM) 10K type strain sequencing project: providing services to taxonomists for standard genome sequencing and annotation.</title>
        <authorList>
            <consortium name="The Broad Institute Genomics Platform"/>
            <consortium name="The Broad Institute Genome Sequencing Center for Infectious Disease"/>
            <person name="Wu L."/>
            <person name="Ma J."/>
        </authorList>
    </citation>
    <scope>NUCLEOTIDE SEQUENCE [LARGE SCALE GENOMIC DNA]</scope>
    <source>
        <strain evidence="3 4">JCM 16227</strain>
    </source>
</reference>
<feature type="chain" id="PRO_5045830714" evidence="1">
    <location>
        <begin position="29"/>
        <end position="407"/>
    </location>
</feature>
<dbReference type="PANTHER" id="PTHR37539:SF1">
    <property type="entry name" value="ER-BOUND OXYGENASE MPAB_MPAB'_RUBBER OXYGENASE CATALYTIC DOMAIN-CONTAINING PROTEIN"/>
    <property type="match status" value="1"/>
</dbReference>
<gene>
    <name evidence="3" type="ORF">GCM10009855_00140</name>
</gene>
<dbReference type="PANTHER" id="PTHR37539">
    <property type="entry name" value="SECRETED PROTEIN-RELATED"/>
    <property type="match status" value="1"/>
</dbReference>
<dbReference type="RefSeq" id="WP_278126417.1">
    <property type="nucleotide sequence ID" value="NZ_BAAARB010000001.1"/>
</dbReference>
<dbReference type="InterPro" id="IPR018713">
    <property type="entry name" value="MPAB/Lcp_cat_dom"/>
</dbReference>
<name>A0ABN3GZG5_9ACTN</name>
<dbReference type="InterPro" id="IPR037473">
    <property type="entry name" value="Lcp-like"/>
</dbReference>
<sequence>MHDMNRRTVLKAGATLGAAGALATAAQATPWTWSPARSVPGSGAGVDPHHVWDPDCDRLVASLAERGEIPRVNKLLKGWIHNGQPLPPGLPDDLRDFLAEARRLPEWTDRGKLAAAARFNEKRGTYLGVVYGFVSGMLSTVIPHEARAVYYSWGGAAMKDRISKTAKLGYDIGTANAFAPDGEHIVTCIKTRLAHSGVRHILPKSPYWQHSADERLPISQADMMVTWHSLPTSAMRQFTKWGVPIDTAEAAGFLHTWQLTAHFLGIRDEYIPADWSAAEAQARQVLDPVVGPTPEGVKLADMLLDLGMNLDLTLLSRGVLGAITRFMLGDQIADWLRIPREPVWSPMLETAWGPYVRVREGLLDVGTPPKAYWLFDEFLRQFVLLYMSELRLPISIQIPVMNNPHYR</sequence>